<gene>
    <name evidence="1" type="ORF">CDO81_26000</name>
</gene>
<keyword evidence="2" id="KW-1185">Reference proteome</keyword>
<organism evidence="1 2">
    <name type="scientific">Roseateles puraquae</name>
    <dbReference type="NCBI Taxonomy" id="431059"/>
    <lineage>
        <taxon>Bacteria</taxon>
        <taxon>Pseudomonadati</taxon>
        <taxon>Pseudomonadota</taxon>
        <taxon>Betaproteobacteria</taxon>
        <taxon>Burkholderiales</taxon>
        <taxon>Sphaerotilaceae</taxon>
        <taxon>Roseateles</taxon>
    </lineage>
</organism>
<keyword evidence="1" id="KW-0255">Endonuclease</keyword>
<evidence type="ECO:0000313" key="1">
    <source>
        <dbReference type="EMBL" id="OWQ99943.1"/>
    </source>
</evidence>
<dbReference type="EMBL" id="NISI01000019">
    <property type="protein sequence ID" value="OWQ99943.1"/>
    <property type="molecule type" value="Genomic_DNA"/>
</dbReference>
<accession>A0A254MZL1</accession>
<keyword evidence="1" id="KW-0378">Hydrolase</keyword>
<dbReference type="OrthoDB" id="6807706at2"/>
<reference evidence="1 2" key="1">
    <citation type="journal article" date="2007" name="Int. J. Syst. Evol. Microbiol.">
        <title>Description of Pelomonas aquatica sp. nov. and Pelomonas puraquae sp. nov., isolated from industrial and haemodialysis water.</title>
        <authorList>
            <person name="Gomila M."/>
            <person name="Bowien B."/>
            <person name="Falsen E."/>
            <person name="Moore E.R."/>
            <person name="Lalucat J."/>
        </authorList>
    </citation>
    <scope>NUCLEOTIDE SEQUENCE [LARGE SCALE GENOMIC DNA]</scope>
    <source>
        <strain evidence="1 2">CCUG 52769</strain>
    </source>
</reference>
<proteinExistence type="predicted"/>
<protein>
    <submittedName>
        <fullName evidence="1">Type II restriction endonuclease</fullName>
    </submittedName>
</protein>
<evidence type="ECO:0000313" key="2">
    <source>
        <dbReference type="Proteomes" id="UP000197446"/>
    </source>
</evidence>
<dbReference type="RefSeq" id="WP_088486171.1">
    <property type="nucleotide sequence ID" value="NZ_NISI01000019.1"/>
</dbReference>
<dbReference type="AlphaFoldDB" id="A0A254MZL1"/>
<comment type="caution">
    <text evidence="1">The sequence shown here is derived from an EMBL/GenBank/DDBJ whole genome shotgun (WGS) entry which is preliminary data.</text>
</comment>
<keyword evidence="1" id="KW-0540">Nuclease</keyword>
<sequence length="420" mass="46480">MTENLSILIDHWKADPHSSFNSWFLWDERLKNFRSIRRGIGQVVRDIDAGTFGNQYRGSSLETVVGSVAEQRQIFKGADHAFLWKPKLRIPDIYENGDNQRAFSRLLNACDCCDTAEAVIAAIQRIDALKIKGLGPAVANLLYFIHPTLVMPFNTAIVKGYNAITGGNVKLGRWDHYLSMREGAIRLNGEHRTRLSNDLGAIAGLMFDVGSGRYPAPPRPGDVGGMRSWEEDLDKVRQESAAAQRQWAAERESDTSHTEIQSWLRDMGRSLGYAVWIASNDRGRLHQGVPLGDGCLTQLPVGAQAGAEAVKLIDVVWVDAATQSVAAAFEVEHSTSIYSGIVRMLDLALGTEVGAKSTLFLVAPDNRRDEVAQQLRRPAFSRVSELGIRYLPYSQLQQHREAIGRFGSGLKPLLEISQAL</sequence>
<name>A0A254MZL1_9BURK</name>
<dbReference type="Proteomes" id="UP000197446">
    <property type="component" value="Unassembled WGS sequence"/>
</dbReference>
<dbReference type="GO" id="GO:0004519">
    <property type="term" value="F:endonuclease activity"/>
    <property type="evidence" value="ECO:0007669"/>
    <property type="project" value="UniProtKB-KW"/>
</dbReference>